<evidence type="ECO:0000313" key="4">
    <source>
        <dbReference type="Proteomes" id="UP000596742"/>
    </source>
</evidence>
<proteinExistence type="predicted"/>
<name>A0A8B6EDH1_MYTGA</name>
<reference evidence="3" key="1">
    <citation type="submission" date="2018-11" db="EMBL/GenBank/DDBJ databases">
        <authorList>
            <person name="Alioto T."/>
            <person name="Alioto T."/>
        </authorList>
    </citation>
    <scope>NUCLEOTIDE SEQUENCE</scope>
</reference>
<feature type="region of interest" description="Disordered" evidence="1">
    <location>
        <begin position="39"/>
        <end position="76"/>
    </location>
</feature>
<dbReference type="InterPro" id="IPR041491">
    <property type="entry name" value="TRPM_SLOG"/>
</dbReference>
<sequence length="238" mass="26941">MALKGSTLVDDKDQDNDTNDKNQKVTLVAIKPCNGTMVETSNVKDKKKNGRWTFHLEPEVQKPSENSEKKNTEKNRPNIEKDFKWFNNYLANLLSELSQQYTPLLTNKSKVVLNMRVPVVIIAVEGDVTTVHQILSSIQRKVPVLLVKGSGKAVDCIIEFIKETSGSEKDRILAENAALLLGICINIEEYINLKKMMEEIEKYRYMVTIFDLHSKHGGKMEDAIVKAILKGWSLQGVH</sequence>
<evidence type="ECO:0000259" key="2">
    <source>
        <dbReference type="Pfam" id="PF18139"/>
    </source>
</evidence>
<dbReference type="PANTHER" id="PTHR13800:SF12">
    <property type="entry name" value="TRANSIENT RECEPTOR POTENTIAL CATION CHANNEL SUBFAMILY M MEMBER-LIKE 2"/>
    <property type="match status" value="1"/>
</dbReference>
<accession>A0A8B6EDH1</accession>
<dbReference type="GO" id="GO:0005886">
    <property type="term" value="C:plasma membrane"/>
    <property type="evidence" value="ECO:0007669"/>
    <property type="project" value="TreeGrafter"/>
</dbReference>
<comment type="caution">
    <text evidence="3">The sequence shown here is derived from an EMBL/GenBank/DDBJ whole genome shotgun (WGS) entry which is preliminary data.</text>
</comment>
<dbReference type="InterPro" id="IPR050927">
    <property type="entry name" value="TRPM"/>
</dbReference>
<organism evidence="3 4">
    <name type="scientific">Mytilus galloprovincialis</name>
    <name type="common">Mediterranean mussel</name>
    <dbReference type="NCBI Taxonomy" id="29158"/>
    <lineage>
        <taxon>Eukaryota</taxon>
        <taxon>Metazoa</taxon>
        <taxon>Spiralia</taxon>
        <taxon>Lophotrochozoa</taxon>
        <taxon>Mollusca</taxon>
        <taxon>Bivalvia</taxon>
        <taxon>Autobranchia</taxon>
        <taxon>Pteriomorphia</taxon>
        <taxon>Mytilida</taxon>
        <taxon>Mytiloidea</taxon>
        <taxon>Mytilidae</taxon>
        <taxon>Mytilinae</taxon>
        <taxon>Mytilus</taxon>
    </lineage>
</organism>
<dbReference type="EMBL" id="UYJE01004911">
    <property type="protein sequence ID" value="VDI32448.1"/>
    <property type="molecule type" value="Genomic_DNA"/>
</dbReference>
<evidence type="ECO:0000256" key="1">
    <source>
        <dbReference type="SAM" id="MobiDB-lite"/>
    </source>
</evidence>
<feature type="compositionally biased region" description="Basic and acidic residues" evidence="1">
    <location>
        <begin position="54"/>
        <end position="76"/>
    </location>
</feature>
<feature type="region of interest" description="Disordered" evidence="1">
    <location>
        <begin position="1"/>
        <end position="23"/>
    </location>
</feature>
<evidence type="ECO:0000313" key="3">
    <source>
        <dbReference type="EMBL" id="VDI32448.1"/>
    </source>
</evidence>
<dbReference type="OrthoDB" id="10029073at2759"/>
<feature type="domain" description="TRPM SLOG" evidence="2">
    <location>
        <begin position="107"/>
        <end position="170"/>
    </location>
</feature>
<dbReference type="AlphaFoldDB" id="A0A8B6EDH1"/>
<feature type="non-terminal residue" evidence="3">
    <location>
        <position position="238"/>
    </location>
</feature>
<dbReference type="PANTHER" id="PTHR13800">
    <property type="entry name" value="TRANSIENT RECEPTOR POTENTIAL CATION CHANNEL, SUBFAMILY M, MEMBER 6"/>
    <property type="match status" value="1"/>
</dbReference>
<keyword evidence="4" id="KW-1185">Reference proteome</keyword>
<gene>
    <name evidence="3" type="ORF">MGAL_10B032495</name>
</gene>
<protein>
    <recommendedName>
        <fullName evidence="2">TRPM SLOG domain-containing protein</fullName>
    </recommendedName>
</protein>
<dbReference type="Pfam" id="PF18139">
    <property type="entry name" value="LSDAT_euk"/>
    <property type="match status" value="1"/>
</dbReference>
<dbReference type="GO" id="GO:0099604">
    <property type="term" value="F:ligand-gated calcium channel activity"/>
    <property type="evidence" value="ECO:0007669"/>
    <property type="project" value="TreeGrafter"/>
</dbReference>
<dbReference type="Proteomes" id="UP000596742">
    <property type="component" value="Unassembled WGS sequence"/>
</dbReference>